<dbReference type="AlphaFoldDB" id="A0A839SKN9"/>
<name>A0A839SKN9_9SPHI</name>
<keyword evidence="2" id="KW-1185">Reference proteome</keyword>
<dbReference type="RefSeq" id="WP_096355565.1">
    <property type="nucleotide sequence ID" value="NZ_AP017313.1"/>
</dbReference>
<dbReference type="InterPro" id="IPR029044">
    <property type="entry name" value="Nucleotide-diphossugar_trans"/>
</dbReference>
<reference evidence="1" key="1">
    <citation type="submission" date="2020-08" db="EMBL/GenBank/DDBJ databases">
        <title>Genomic Encyclopedia of Type Strains, Phase III (KMG-III): the genomes of soil and plant-associated and newly described type strains.</title>
        <authorList>
            <person name="Whitman W."/>
        </authorList>
    </citation>
    <scope>NUCLEOTIDE SEQUENCE [LARGE SCALE GENOMIC DNA]</scope>
    <source>
        <strain evidence="1">CECT 8628</strain>
    </source>
</reference>
<evidence type="ECO:0000313" key="2">
    <source>
        <dbReference type="Proteomes" id="UP000539265"/>
    </source>
</evidence>
<gene>
    <name evidence="1" type="ORF">FHS11_003527</name>
</gene>
<dbReference type="OrthoDB" id="786757at2"/>
<evidence type="ECO:0008006" key="3">
    <source>
        <dbReference type="Google" id="ProtNLM"/>
    </source>
</evidence>
<dbReference type="EMBL" id="JACHWX010000011">
    <property type="protein sequence ID" value="MBB3057099.1"/>
    <property type="molecule type" value="Genomic_DNA"/>
</dbReference>
<accession>A0A839SKN9</accession>
<dbReference type="SUPFAM" id="SSF53448">
    <property type="entry name" value="Nucleotide-diphospho-sugar transferases"/>
    <property type="match status" value="1"/>
</dbReference>
<comment type="caution">
    <text evidence="1">The sequence shown here is derived from an EMBL/GenBank/DDBJ whole genome shotgun (WGS) entry which is preliminary data.</text>
</comment>
<proteinExistence type="predicted"/>
<sequence>MNKPRNVLTIATGKKLYVDMAVNLARSFWLWNAEIGINFYLATDQPQLLAPDVKHFVKIIPIEPGALGEGFSPKLHLDKLAPAGQTLFIDSDCLIYGNIESVFKKFEGHSVSVVGGYISTGEWFGDVAAICKKFKVKQLPKFNGGIYYLENSGKAAKVYGLARELETQYDEIGFVRLRERPNDEVIIALAMALNDGKPIADDGTIMSDPLSCPGKYSTDVFKGKTSLYNPPKPSPLHQDWYPFEKVHPLIIHFLGHHSLNYQYKKDICLLQAASTNELTAWRKISAAINIELPERIKETAKNLLRPVYKLIFGTRRIKPSERL</sequence>
<organism evidence="1 2">
    <name type="scientific">Mucilaginibacter gotjawali</name>
    <dbReference type="NCBI Taxonomy" id="1550579"/>
    <lineage>
        <taxon>Bacteria</taxon>
        <taxon>Pseudomonadati</taxon>
        <taxon>Bacteroidota</taxon>
        <taxon>Sphingobacteriia</taxon>
        <taxon>Sphingobacteriales</taxon>
        <taxon>Sphingobacteriaceae</taxon>
        <taxon>Mucilaginibacter</taxon>
    </lineage>
</organism>
<protein>
    <recommendedName>
        <fullName evidence="3">Glycosyl transferase family 8</fullName>
    </recommendedName>
</protein>
<evidence type="ECO:0000313" key="1">
    <source>
        <dbReference type="EMBL" id="MBB3057099.1"/>
    </source>
</evidence>
<dbReference type="Proteomes" id="UP000539265">
    <property type="component" value="Unassembled WGS sequence"/>
</dbReference>